<dbReference type="AlphaFoldDB" id="A0A178ZF88"/>
<evidence type="ECO:0000313" key="3">
    <source>
        <dbReference type="Proteomes" id="UP000078343"/>
    </source>
</evidence>
<dbReference type="EMBL" id="LVYI01000007">
    <property type="protein sequence ID" value="OAP57725.1"/>
    <property type="molecule type" value="Genomic_DNA"/>
</dbReference>
<evidence type="ECO:0000313" key="2">
    <source>
        <dbReference type="EMBL" id="OAP57725.1"/>
    </source>
</evidence>
<dbReference type="Proteomes" id="UP000078343">
    <property type="component" value="Unassembled WGS sequence"/>
</dbReference>
<evidence type="ECO:0000256" key="1">
    <source>
        <dbReference type="SAM" id="MobiDB-lite"/>
    </source>
</evidence>
<name>A0A178ZF88_9EURO</name>
<accession>A0A178ZF88</accession>
<gene>
    <name evidence="2" type="ORF">AYL99_08463</name>
</gene>
<feature type="region of interest" description="Disordered" evidence="1">
    <location>
        <begin position="353"/>
        <end position="377"/>
    </location>
</feature>
<comment type="caution">
    <text evidence="2">The sequence shown here is derived from an EMBL/GenBank/DDBJ whole genome shotgun (WGS) entry which is preliminary data.</text>
</comment>
<dbReference type="STRING" id="1367422.A0A178ZF88"/>
<proteinExistence type="predicted"/>
<keyword evidence="3" id="KW-1185">Reference proteome</keyword>
<feature type="compositionally biased region" description="Acidic residues" evidence="1">
    <location>
        <begin position="353"/>
        <end position="362"/>
    </location>
</feature>
<protein>
    <submittedName>
        <fullName evidence="2">Uncharacterized protein</fullName>
    </submittedName>
</protein>
<dbReference type="RefSeq" id="XP_018691092.1">
    <property type="nucleotide sequence ID" value="XM_018839971.1"/>
</dbReference>
<dbReference type="GeneID" id="30012631"/>
<reference evidence="2 3" key="1">
    <citation type="submission" date="2016-04" db="EMBL/GenBank/DDBJ databases">
        <title>Draft genome of Fonsecaea erecta CBS 125763.</title>
        <authorList>
            <person name="Weiss V.A."/>
            <person name="Vicente V.A."/>
            <person name="Raittz R.T."/>
            <person name="Moreno L.F."/>
            <person name="De Souza E.M."/>
            <person name="Pedrosa F.O."/>
            <person name="Steffens M.B."/>
            <person name="Faoro H."/>
            <person name="Tadra-Sfeir M.Z."/>
            <person name="Najafzadeh M.J."/>
            <person name="Felipe M.S."/>
            <person name="Teixeira M."/>
            <person name="Sun J."/>
            <person name="Xi L."/>
            <person name="Gomes R."/>
            <person name="De Azevedo C.M."/>
            <person name="Salgado C.G."/>
            <person name="Da Silva M.B."/>
            <person name="Nascimento M.F."/>
            <person name="Queiroz-Telles F."/>
            <person name="Attili D.S."/>
            <person name="Gorbushina A."/>
        </authorList>
    </citation>
    <scope>NUCLEOTIDE SEQUENCE [LARGE SCALE GENOMIC DNA]</scope>
    <source>
        <strain evidence="2 3">CBS 125763</strain>
    </source>
</reference>
<sequence length="394" mass="42715">MGNVSSWLRVGSWVKAHWVAPTVVGGILGVSGSFSVAIVCGTFRKCDHNPCGTPVKTSMFDKPACDYWEHGGDDMLPLRRRAGGGSSPGTTVTVINGMEGWGRLNQETYGYDEVPGVTIYNSNSIEEGVGMGQFGEGEQSVTIPGDKLPDWIFITNTGEAPICIAGIRVTAPDGSGITMTGNLGRVCGADHYESAVTVLPNGEGKAAACVWIDRHRSNGIRLPGISFNLQIVDDEDPEFYNITSMQDLCLNPFIMMQDDQPSLSRRQLVLPSVSGNDSPSANLDFDSALVKSNLDLSSAVQMCQGTYTKGPHFVSLSEGVYCDMSTRELYPVCKEGAGRDGEICFDTEQDELVERNGEEDDPSSQTGLVKRDQGSQRPGRVRILKKFRYVDSWN</sequence>
<organism evidence="2 3">
    <name type="scientific">Fonsecaea erecta</name>
    <dbReference type="NCBI Taxonomy" id="1367422"/>
    <lineage>
        <taxon>Eukaryota</taxon>
        <taxon>Fungi</taxon>
        <taxon>Dikarya</taxon>
        <taxon>Ascomycota</taxon>
        <taxon>Pezizomycotina</taxon>
        <taxon>Eurotiomycetes</taxon>
        <taxon>Chaetothyriomycetidae</taxon>
        <taxon>Chaetothyriales</taxon>
        <taxon>Herpotrichiellaceae</taxon>
        <taxon>Fonsecaea</taxon>
    </lineage>
</organism>
<dbReference type="OrthoDB" id="4133437at2759"/>